<protein>
    <recommendedName>
        <fullName evidence="3">Sfi1 spindle body domain-containing protein</fullName>
    </recommendedName>
</protein>
<gene>
    <name evidence="1" type="ORF">Ctob_013750</name>
</gene>
<evidence type="ECO:0000313" key="1">
    <source>
        <dbReference type="EMBL" id="KOO32869.1"/>
    </source>
</evidence>
<comment type="caution">
    <text evidence="1">The sequence shown here is derived from an EMBL/GenBank/DDBJ whole genome shotgun (WGS) entry which is preliminary data.</text>
</comment>
<name>A0A0M0K227_9EUKA</name>
<proteinExistence type="predicted"/>
<dbReference type="AlphaFoldDB" id="A0A0M0K227"/>
<reference evidence="2" key="1">
    <citation type="journal article" date="2015" name="PLoS Genet.">
        <title>Genome Sequence and Transcriptome Analyses of Chrysochromulina tobin: Metabolic Tools for Enhanced Algal Fitness in the Prominent Order Prymnesiales (Haptophyceae).</title>
        <authorList>
            <person name="Hovde B.T."/>
            <person name="Deodato C.R."/>
            <person name="Hunsperger H.M."/>
            <person name="Ryken S.A."/>
            <person name="Yost W."/>
            <person name="Jha R.K."/>
            <person name="Patterson J."/>
            <person name="Monnat R.J. Jr."/>
            <person name="Barlow S.B."/>
            <person name="Starkenburg S.R."/>
            <person name="Cattolico R.A."/>
        </authorList>
    </citation>
    <scope>NUCLEOTIDE SEQUENCE</scope>
    <source>
        <strain evidence="2">CCMP291</strain>
    </source>
</reference>
<sequence length="313" mass="35345">MKSRIALNAWMQYVKQAKENRRKAISAASAFRGDGMRKAWNGWLGLLHDREVMASAVFCLMHRLQRAGFASWVSAMEVSVTKQQLRACIRSLSPSKRSVRKAINSWIEYVYTIRALSRGAAAMRLREERVAFSTWHEHVWSEGERDAALRRAVSSMMQSSVRASLNTWMSYAEEHAQASRVLAGALSSLQPEGRAMRSALNTWAGVTIQRRSMVVAVASLIRGEQLWGLRTWSAHVALVRKQRERVEETARRAIKSMSLQSLRAAMNTWAAMSEARQRNQLALLSAASSFRGDGMRKAWNGWLGLLHDREGIV</sequence>
<dbReference type="EMBL" id="JWZX01001662">
    <property type="protein sequence ID" value="KOO32869.1"/>
    <property type="molecule type" value="Genomic_DNA"/>
</dbReference>
<accession>A0A0M0K227</accession>
<organism evidence="1 2">
    <name type="scientific">Chrysochromulina tobinii</name>
    <dbReference type="NCBI Taxonomy" id="1460289"/>
    <lineage>
        <taxon>Eukaryota</taxon>
        <taxon>Haptista</taxon>
        <taxon>Haptophyta</taxon>
        <taxon>Prymnesiophyceae</taxon>
        <taxon>Prymnesiales</taxon>
        <taxon>Chrysochromulinaceae</taxon>
        <taxon>Chrysochromulina</taxon>
    </lineage>
</organism>
<evidence type="ECO:0008006" key="3">
    <source>
        <dbReference type="Google" id="ProtNLM"/>
    </source>
</evidence>
<evidence type="ECO:0000313" key="2">
    <source>
        <dbReference type="Proteomes" id="UP000037460"/>
    </source>
</evidence>
<keyword evidence="2" id="KW-1185">Reference proteome</keyword>
<dbReference type="Proteomes" id="UP000037460">
    <property type="component" value="Unassembled WGS sequence"/>
</dbReference>